<comment type="caution">
    <text evidence="6">The sequence shown here is derived from an EMBL/GenBank/DDBJ whole genome shotgun (WGS) entry which is preliminary data.</text>
</comment>
<dbReference type="GO" id="GO:0003677">
    <property type="term" value="F:DNA binding"/>
    <property type="evidence" value="ECO:0007669"/>
    <property type="project" value="UniProtKB-KW"/>
</dbReference>
<sequence length="200" mass="22408">MRIPPPPQHPRKDFRSAGVRVLKKISKKNDVSLAKAIEERALLIYGHPAKPLQTKAVFNLVRRKNTFLLAGTGFGKLRIPEMFYKLIPKHTGAVILVLNPLDSLGNNQVSEKVAAGFTAINLTKLTFNPCEASKIQTGVYQFVYLSPEIFLNSKLWDSVYFSNKFHNCLGLSACNVLHRQLRSLSTPLSAPKYTLLNVFD</sequence>
<dbReference type="EC" id="5.6.2.4" evidence="5"/>
<dbReference type="SUPFAM" id="SSF52540">
    <property type="entry name" value="P-loop containing nucleoside triphosphate hydrolases"/>
    <property type="match status" value="1"/>
</dbReference>
<dbReference type="GO" id="GO:0005737">
    <property type="term" value="C:cytoplasm"/>
    <property type="evidence" value="ECO:0007669"/>
    <property type="project" value="TreeGrafter"/>
</dbReference>
<evidence type="ECO:0000256" key="4">
    <source>
        <dbReference type="ARBA" id="ARBA00034617"/>
    </source>
</evidence>
<evidence type="ECO:0000256" key="5">
    <source>
        <dbReference type="ARBA" id="ARBA00034808"/>
    </source>
</evidence>
<protein>
    <recommendedName>
        <fullName evidence="5">DNA 3'-5' helicase</fullName>
        <ecNumber evidence="5">5.6.2.4</ecNumber>
    </recommendedName>
</protein>
<comment type="catalytic activity">
    <reaction evidence="4">
        <text>Couples ATP hydrolysis with the unwinding of duplex DNA by translocating in the 3'-5' direction.</text>
        <dbReference type="EC" id="5.6.2.4"/>
    </reaction>
</comment>
<dbReference type="PANTHER" id="PTHR13710">
    <property type="entry name" value="DNA HELICASE RECQ FAMILY MEMBER"/>
    <property type="match status" value="1"/>
</dbReference>
<reference evidence="6 7" key="1">
    <citation type="submission" date="2017-11" db="EMBL/GenBank/DDBJ databases">
        <title>De novo assembly and phasing of dikaryotic genomes from two isolates of Puccinia coronata f. sp. avenae, the causal agent of oat crown rust.</title>
        <authorList>
            <person name="Miller M.E."/>
            <person name="Zhang Y."/>
            <person name="Omidvar V."/>
            <person name="Sperschneider J."/>
            <person name="Schwessinger B."/>
            <person name="Raley C."/>
            <person name="Palmer J.M."/>
            <person name="Garnica D."/>
            <person name="Upadhyaya N."/>
            <person name="Rathjen J."/>
            <person name="Taylor J.M."/>
            <person name="Park R.F."/>
            <person name="Dodds P.N."/>
            <person name="Hirsch C.D."/>
            <person name="Kianian S.F."/>
            <person name="Figueroa M."/>
        </authorList>
    </citation>
    <scope>NUCLEOTIDE SEQUENCE [LARGE SCALE GENOMIC DNA]</scope>
    <source>
        <strain evidence="6">12SD80</strain>
    </source>
</reference>
<comment type="similarity">
    <text evidence="1">Belongs to the helicase family. RecQ subfamily.</text>
</comment>
<evidence type="ECO:0000313" key="6">
    <source>
        <dbReference type="EMBL" id="PLW07226.1"/>
    </source>
</evidence>
<dbReference type="AlphaFoldDB" id="A0A2N5S1W3"/>
<name>A0A2N5S1W3_9BASI</name>
<evidence type="ECO:0000256" key="2">
    <source>
        <dbReference type="ARBA" id="ARBA00023125"/>
    </source>
</evidence>
<accession>A0A2N5S1W3</accession>
<evidence type="ECO:0000256" key="3">
    <source>
        <dbReference type="ARBA" id="ARBA00023235"/>
    </source>
</evidence>
<dbReference type="GO" id="GO:0043138">
    <property type="term" value="F:3'-5' DNA helicase activity"/>
    <property type="evidence" value="ECO:0007669"/>
    <property type="project" value="UniProtKB-EC"/>
</dbReference>
<keyword evidence="2" id="KW-0238">DNA-binding</keyword>
<dbReference type="EMBL" id="PGCI01001147">
    <property type="protein sequence ID" value="PLW07226.1"/>
    <property type="molecule type" value="Genomic_DNA"/>
</dbReference>
<evidence type="ECO:0000313" key="7">
    <source>
        <dbReference type="Proteomes" id="UP000235392"/>
    </source>
</evidence>
<keyword evidence="3" id="KW-0413">Isomerase</keyword>
<evidence type="ECO:0000256" key="1">
    <source>
        <dbReference type="ARBA" id="ARBA00005446"/>
    </source>
</evidence>
<dbReference type="GO" id="GO:0009378">
    <property type="term" value="F:four-way junction helicase activity"/>
    <property type="evidence" value="ECO:0007669"/>
    <property type="project" value="TreeGrafter"/>
</dbReference>
<proteinExistence type="inferred from homology"/>
<dbReference type="PANTHER" id="PTHR13710:SF105">
    <property type="entry name" value="ATP-DEPENDENT DNA HELICASE Q1"/>
    <property type="match status" value="1"/>
</dbReference>
<dbReference type="Gene3D" id="3.40.50.300">
    <property type="entry name" value="P-loop containing nucleotide triphosphate hydrolases"/>
    <property type="match status" value="1"/>
</dbReference>
<dbReference type="Proteomes" id="UP000235392">
    <property type="component" value="Unassembled WGS sequence"/>
</dbReference>
<organism evidence="6 7">
    <name type="scientific">Puccinia coronata f. sp. avenae</name>
    <dbReference type="NCBI Taxonomy" id="200324"/>
    <lineage>
        <taxon>Eukaryota</taxon>
        <taxon>Fungi</taxon>
        <taxon>Dikarya</taxon>
        <taxon>Basidiomycota</taxon>
        <taxon>Pucciniomycotina</taxon>
        <taxon>Pucciniomycetes</taxon>
        <taxon>Pucciniales</taxon>
        <taxon>Pucciniaceae</taxon>
        <taxon>Puccinia</taxon>
    </lineage>
</organism>
<gene>
    <name evidence="6" type="ORF">PCASD_26860</name>
</gene>
<dbReference type="GO" id="GO:0000724">
    <property type="term" value="P:double-strand break repair via homologous recombination"/>
    <property type="evidence" value="ECO:0007669"/>
    <property type="project" value="TreeGrafter"/>
</dbReference>
<dbReference type="InterPro" id="IPR027417">
    <property type="entry name" value="P-loop_NTPase"/>
</dbReference>
<dbReference type="GO" id="GO:0005694">
    <property type="term" value="C:chromosome"/>
    <property type="evidence" value="ECO:0007669"/>
    <property type="project" value="TreeGrafter"/>
</dbReference>